<dbReference type="PROSITE" id="PS00308">
    <property type="entry name" value="LECTIN_LEGUME_ALPHA"/>
    <property type="match status" value="1"/>
</dbReference>
<feature type="chain" id="PRO_5042023161" description="Protein kinase domain-containing protein" evidence="20">
    <location>
        <begin position="17"/>
        <end position="691"/>
    </location>
</feature>
<dbReference type="GO" id="GO:0004672">
    <property type="term" value="F:protein kinase activity"/>
    <property type="evidence" value="ECO:0007669"/>
    <property type="project" value="InterPro"/>
</dbReference>
<keyword evidence="11" id="KW-0418">Kinase</keyword>
<dbReference type="PROSITE" id="PS00108">
    <property type="entry name" value="PROTEIN_KINASE_ST"/>
    <property type="match status" value="1"/>
</dbReference>
<evidence type="ECO:0000256" key="15">
    <source>
        <dbReference type="ARBA" id="ARBA00023170"/>
    </source>
</evidence>
<dbReference type="PROSITE" id="PS50011">
    <property type="entry name" value="PROTEIN_KINASE_DOM"/>
    <property type="match status" value="1"/>
</dbReference>
<dbReference type="InterPro" id="IPR000719">
    <property type="entry name" value="Prot_kinase_dom"/>
</dbReference>
<dbReference type="InterPro" id="IPR001220">
    <property type="entry name" value="Legume_lectin_dom"/>
</dbReference>
<organism evidence="22 23">
    <name type="scientific">Acacia crassicarpa</name>
    <name type="common">northern wattle</name>
    <dbReference type="NCBI Taxonomy" id="499986"/>
    <lineage>
        <taxon>Eukaryota</taxon>
        <taxon>Viridiplantae</taxon>
        <taxon>Streptophyta</taxon>
        <taxon>Embryophyta</taxon>
        <taxon>Tracheophyta</taxon>
        <taxon>Spermatophyta</taxon>
        <taxon>Magnoliopsida</taxon>
        <taxon>eudicotyledons</taxon>
        <taxon>Gunneridae</taxon>
        <taxon>Pentapetalae</taxon>
        <taxon>rosids</taxon>
        <taxon>fabids</taxon>
        <taxon>Fabales</taxon>
        <taxon>Fabaceae</taxon>
        <taxon>Caesalpinioideae</taxon>
        <taxon>mimosoid clade</taxon>
        <taxon>Acacieae</taxon>
        <taxon>Acacia</taxon>
    </lineage>
</organism>
<dbReference type="InterPro" id="IPR013320">
    <property type="entry name" value="ConA-like_dom_sf"/>
</dbReference>
<keyword evidence="5" id="KW-1003">Cell membrane</keyword>
<evidence type="ECO:0000256" key="9">
    <source>
        <dbReference type="ARBA" id="ARBA00022734"/>
    </source>
</evidence>
<accession>A0AAE1INF3</accession>
<feature type="binding site" evidence="17">
    <location>
        <position position="378"/>
    </location>
    <ligand>
        <name>ATP</name>
        <dbReference type="ChEBI" id="CHEBI:30616"/>
    </ligand>
</feature>
<dbReference type="InterPro" id="IPR011009">
    <property type="entry name" value="Kinase-like_dom_sf"/>
</dbReference>
<evidence type="ECO:0000256" key="14">
    <source>
        <dbReference type="ARBA" id="ARBA00023136"/>
    </source>
</evidence>
<dbReference type="GO" id="GO:0005524">
    <property type="term" value="F:ATP binding"/>
    <property type="evidence" value="ECO:0007669"/>
    <property type="project" value="UniProtKB-UniRule"/>
</dbReference>
<evidence type="ECO:0000256" key="11">
    <source>
        <dbReference type="ARBA" id="ARBA00022777"/>
    </source>
</evidence>
<gene>
    <name evidence="22" type="ORF">QN277_009595</name>
</gene>
<dbReference type="PANTHER" id="PTHR27007">
    <property type="match status" value="1"/>
</dbReference>
<evidence type="ECO:0000256" key="13">
    <source>
        <dbReference type="ARBA" id="ARBA00022989"/>
    </source>
</evidence>
<comment type="caution">
    <text evidence="22">The sequence shown here is derived from an EMBL/GenBank/DDBJ whole genome shotgun (WGS) entry which is preliminary data.</text>
</comment>
<feature type="compositionally biased region" description="Polar residues" evidence="18">
    <location>
        <begin position="667"/>
        <end position="685"/>
    </location>
</feature>
<evidence type="ECO:0000256" key="20">
    <source>
        <dbReference type="SAM" id="SignalP"/>
    </source>
</evidence>
<dbReference type="InterPro" id="IPR000985">
    <property type="entry name" value="Lectin_LegA_CS"/>
</dbReference>
<evidence type="ECO:0000256" key="16">
    <source>
        <dbReference type="ARBA" id="ARBA00023180"/>
    </source>
</evidence>
<dbReference type="Pfam" id="PF00069">
    <property type="entry name" value="Pkinase"/>
    <property type="match status" value="1"/>
</dbReference>
<dbReference type="GO" id="GO:0005886">
    <property type="term" value="C:plasma membrane"/>
    <property type="evidence" value="ECO:0007669"/>
    <property type="project" value="UniProtKB-SubCell"/>
</dbReference>
<dbReference type="PROSITE" id="PS00107">
    <property type="entry name" value="PROTEIN_KINASE_ATP"/>
    <property type="match status" value="1"/>
</dbReference>
<dbReference type="Pfam" id="PF00139">
    <property type="entry name" value="Lectin_legB"/>
    <property type="match status" value="1"/>
</dbReference>
<evidence type="ECO:0000256" key="3">
    <source>
        <dbReference type="ARBA" id="ARBA00008536"/>
    </source>
</evidence>
<evidence type="ECO:0000256" key="6">
    <source>
        <dbReference type="ARBA" id="ARBA00022679"/>
    </source>
</evidence>
<comment type="similarity">
    <text evidence="2">Belongs to the leguminous lectin family.</text>
</comment>
<keyword evidence="10 17" id="KW-0547">Nucleotide-binding</keyword>
<comment type="similarity">
    <text evidence="3">In the N-terminal section; belongs to the leguminous lectin family.</text>
</comment>
<feature type="transmembrane region" description="Helical" evidence="19">
    <location>
        <begin position="287"/>
        <end position="308"/>
    </location>
</feature>
<evidence type="ECO:0000256" key="17">
    <source>
        <dbReference type="PROSITE-ProRule" id="PRU10141"/>
    </source>
</evidence>
<dbReference type="SUPFAM" id="SSF49899">
    <property type="entry name" value="Concanavalin A-like lectins/glucanases"/>
    <property type="match status" value="1"/>
</dbReference>
<name>A0AAE1INF3_9FABA</name>
<dbReference type="GO" id="GO:0002229">
    <property type="term" value="P:defense response to oomycetes"/>
    <property type="evidence" value="ECO:0007669"/>
    <property type="project" value="UniProtKB-ARBA"/>
</dbReference>
<dbReference type="Gene3D" id="1.10.510.10">
    <property type="entry name" value="Transferase(Phosphotransferase) domain 1"/>
    <property type="match status" value="1"/>
</dbReference>
<sequence length="691" mass="76602">MLLLSFLFLLIPNAFSLNFRFDSFNLSDVNINIILEPAASIAQPSLYLVENQRERSSLDSQGRATYPQAMHLWDKATGKIANFNTNFTFVIDSLGRTVYGDGLTFFLAREGSKLPNPPKVGGGAMGLIIGGEKTILNSTDHPFFAVEFDIFPNSGDGGWDPPNVHVGVDINSIQSNKTVPWNANISGGGTNEAFINYNASTRNLSILFTNGSDASNNTVWQHLHYIVDLRYLPEWVTFGFSAATGYFYATHRIDTWSFNSDEFPNVAPTPSPIPSLDVSESSRNDTALAIGLGVGGFILVGGFIWFFLWKNKKKMENDESDENTSDDFERGTGPKKYSYAELASAANYFKDGQKLGQGGFGAVYKGFFKDSNSYVAIKRISKDSKQGKKEFSSEVRIISQLRHRNLVQLIGWCHERKELLLVYEYMPHGSLDSHLFNKEQSLLTWSIRFKIAQGLASALLYLHEEWEQCVVHRDIKSSNIMLDSSFNSKLGDFGLARLVDHAKGAQTTALAGTMGYMAPECVTTGRASKETDVYSFGVVALEIVCGRKPIISEAPENEINIVQWVWDLFGSRRILEAVDSRLEGDFDHDEAGCLMIVGLWCAHPDQNRRPSIRQAIQVLNFETPFPNLPPSYPMPSYNEFPASFSILCSSNASGANQNHISLSSSTNASGFTTNSEDNVSPSVSLLYSRKN</sequence>
<keyword evidence="8 20" id="KW-0732">Signal</keyword>
<evidence type="ECO:0000256" key="1">
    <source>
        <dbReference type="ARBA" id="ARBA00004251"/>
    </source>
</evidence>
<evidence type="ECO:0000256" key="4">
    <source>
        <dbReference type="ARBA" id="ARBA00010217"/>
    </source>
</evidence>
<evidence type="ECO:0000256" key="2">
    <source>
        <dbReference type="ARBA" id="ARBA00007606"/>
    </source>
</evidence>
<keyword evidence="13 19" id="KW-1133">Transmembrane helix</keyword>
<proteinExistence type="inferred from homology"/>
<keyword evidence="16" id="KW-0325">Glycoprotein</keyword>
<feature type="region of interest" description="Disordered" evidence="18">
    <location>
        <begin position="667"/>
        <end position="691"/>
    </location>
</feature>
<comment type="similarity">
    <text evidence="4">In the C-terminal section; belongs to the protein kinase superfamily. Ser/Thr protein kinase family.</text>
</comment>
<keyword evidence="15" id="KW-0675">Receptor</keyword>
<keyword evidence="6" id="KW-0808">Transferase</keyword>
<dbReference type="SMART" id="SM00220">
    <property type="entry name" value="S_TKc"/>
    <property type="match status" value="1"/>
</dbReference>
<dbReference type="FunFam" id="3.30.200.20:FF:000168">
    <property type="entry name" value="L-type lectin-domain containing receptor kinase IX.1"/>
    <property type="match status" value="1"/>
</dbReference>
<dbReference type="AlphaFoldDB" id="A0AAE1INF3"/>
<feature type="domain" description="Protein kinase" evidence="21">
    <location>
        <begin position="349"/>
        <end position="626"/>
    </location>
</feature>
<dbReference type="Gene3D" id="2.60.120.200">
    <property type="match status" value="1"/>
</dbReference>
<dbReference type="InterPro" id="IPR008271">
    <property type="entry name" value="Ser/Thr_kinase_AS"/>
</dbReference>
<dbReference type="Gene3D" id="3.30.200.20">
    <property type="entry name" value="Phosphorylase Kinase, domain 1"/>
    <property type="match status" value="1"/>
</dbReference>
<keyword evidence="9" id="KW-0430">Lectin</keyword>
<keyword evidence="7 19" id="KW-0812">Transmembrane</keyword>
<evidence type="ECO:0000313" key="23">
    <source>
        <dbReference type="Proteomes" id="UP001293593"/>
    </source>
</evidence>
<evidence type="ECO:0000256" key="8">
    <source>
        <dbReference type="ARBA" id="ARBA00022729"/>
    </source>
</evidence>
<dbReference type="EMBL" id="JAWXYG010000014">
    <property type="protein sequence ID" value="KAK4254181.1"/>
    <property type="molecule type" value="Genomic_DNA"/>
</dbReference>
<evidence type="ECO:0000256" key="7">
    <source>
        <dbReference type="ARBA" id="ARBA00022692"/>
    </source>
</evidence>
<evidence type="ECO:0000259" key="21">
    <source>
        <dbReference type="PROSITE" id="PS50011"/>
    </source>
</evidence>
<feature type="signal peptide" evidence="20">
    <location>
        <begin position="1"/>
        <end position="16"/>
    </location>
</feature>
<dbReference type="CDD" id="cd06899">
    <property type="entry name" value="lectin_legume_LecRK_Arcelin_ConA"/>
    <property type="match status" value="1"/>
</dbReference>
<evidence type="ECO:0000313" key="22">
    <source>
        <dbReference type="EMBL" id="KAK4254181.1"/>
    </source>
</evidence>
<protein>
    <recommendedName>
        <fullName evidence="21">Protein kinase domain-containing protein</fullName>
    </recommendedName>
</protein>
<dbReference type="FunFam" id="1.10.510.10:FF:000240">
    <property type="entry name" value="Lectin-domain containing receptor kinase A4.3"/>
    <property type="match status" value="1"/>
</dbReference>
<dbReference type="InterPro" id="IPR017441">
    <property type="entry name" value="Protein_kinase_ATP_BS"/>
</dbReference>
<dbReference type="InterPro" id="IPR050528">
    <property type="entry name" value="L-type_Lectin-RKs"/>
</dbReference>
<evidence type="ECO:0000256" key="10">
    <source>
        <dbReference type="ARBA" id="ARBA00022741"/>
    </source>
</evidence>
<evidence type="ECO:0000256" key="5">
    <source>
        <dbReference type="ARBA" id="ARBA00022475"/>
    </source>
</evidence>
<dbReference type="SUPFAM" id="SSF56112">
    <property type="entry name" value="Protein kinase-like (PK-like)"/>
    <property type="match status" value="1"/>
</dbReference>
<reference evidence="22" key="1">
    <citation type="submission" date="2023-10" db="EMBL/GenBank/DDBJ databases">
        <title>Chromosome-level genome of the transformable northern wattle, Acacia crassicarpa.</title>
        <authorList>
            <person name="Massaro I."/>
            <person name="Sinha N.R."/>
            <person name="Poethig S."/>
            <person name="Leichty A.R."/>
        </authorList>
    </citation>
    <scope>NUCLEOTIDE SEQUENCE</scope>
    <source>
        <strain evidence="22">Acra3RX</strain>
        <tissue evidence="22">Leaf</tissue>
    </source>
</reference>
<dbReference type="Proteomes" id="UP001293593">
    <property type="component" value="Unassembled WGS sequence"/>
</dbReference>
<dbReference type="GO" id="GO:0030246">
    <property type="term" value="F:carbohydrate binding"/>
    <property type="evidence" value="ECO:0007669"/>
    <property type="project" value="UniProtKB-KW"/>
</dbReference>
<evidence type="ECO:0000256" key="12">
    <source>
        <dbReference type="ARBA" id="ARBA00022840"/>
    </source>
</evidence>
<evidence type="ECO:0000256" key="18">
    <source>
        <dbReference type="SAM" id="MobiDB-lite"/>
    </source>
</evidence>
<comment type="subcellular location">
    <subcellularLocation>
        <location evidence="1">Cell membrane</location>
        <topology evidence="1">Single-pass type I membrane protein</topology>
    </subcellularLocation>
</comment>
<keyword evidence="14 19" id="KW-0472">Membrane</keyword>
<dbReference type="CDD" id="cd14066">
    <property type="entry name" value="STKc_IRAK"/>
    <property type="match status" value="1"/>
</dbReference>
<evidence type="ECO:0000256" key="19">
    <source>
        <dbReference type="SAM" id="Phobius"/>
    </source>
</evidence>
<keyword evidence="12 17" id="KW-0067">ATP-binding</keyword>
<keyword evidence="23" id="KW-1185">Reference proteome</keyword>